<evidence type="ECO:0000313" key="2">
    <source>
        <dbReference type="Proteomes" id="UP000541444"/>
    </source>
</evidence>
<reference evidence="1 2" key="1">
    <citation type="journal article" date="2020" name="IScience">
        <title>Genome Sequencing of the Endangered Kingdonia uniflora (Circaeasteraceae, Ranunculales) Reveals Potential Mechanisms of Evolutionary Specialization.</title>
        <authorList>
            <person name="Sun Y."/>
            <person name="Deng T."/>
            <person name="Zhang A."/>
            <person name="Moore M.J."/>
            <person name="Landis J.B."/>
            <person name="Lin N."/>
            <person name="Zhang H."/>
            <person name="Zhang X."/>
            <person name="Huang J."/>
            <person name="Zhang X."/>
            <person name="Sun H."/>
            <person name="Wang H."/>
        </authorList>
    </citation>
    <scope>NUCLEOTIDE SEQUENCE [LARGE SCALE GENOMIC DNA]</scope>
    <source>
        <strain evidence="1">TB1705</strain>
        <tissue evidence="1">Leaf</tissue>
    </source>
</reference>
<comment type="caution">
    <text evidence="1">The sequence shown here is derived from an EMBL/GenBank/DDBJ whole genome shotgun (WGS) entry which is preliminary data.</text>
</comment>
<dbReference type="EMBL" id="JACGCM010002722">
    <property type="protein sequence ID" value="KAF6136382.1"/>
    <property type="molecule type" value="Genomic_DNA"/>
</dbReference>
<gene>
    <name evidence="1" type="ORF">GIB67_028072</name>
</gene>
<dbReference type="AlphaFoldDB" id="A0A7J7L1D8"/>
<dbReference type="Proteomes" id="UP000541444">
    <property type="component" value="Unassembled WGS sequence"/>
</dbReference>
<protein>
    <submittedName>
        <fullName evidence="1">Uncharacterized protein</fullName>
    </submittedName>
</protein>
<name>A0A7J7L1D8_9MAGN</name>
<sequence length="60" mass="6716">MSNVGKKNMLWRGLCRVLEFAPNPVATEEHTLGVDTMDFELGNAKSLSNVCAFDFLQKQL</sequence>
<evidence type="ECO:0000313" key="1">
    <source>
        <dbReference type="EMBL" id="KAF6136382.1"/>
    </source>
</evidence>
<keyword evidence="2" id="KW-1185">Reference proteome</keyword>
<proteinExistence type="predicted"/>
<accession>A0A7J7L1D8</accession>
<organism evidence="1 2">
    <name type="scientific">Kingdonia uniflora</name>
    <dbReference type="NCBI Taxonomy" id="39325"/>
    <lineage>
        <taxon>Eukaryota</taxon>
        <taxon>Viridiplantae</taxon>
        <taxon>Streptophyta</taxon>
        <taxon>Embryophyta</taxon>
        <taxon>Tracheophyta</taxon>
        <taxon>Spermatophyta</taxon>
        <taxon>Magnoliopsida</taxon>
        <taxon>Ranunculales</taxon>
        <taxon>Circaeasteraceae</taxon>
        <taxon>Kingdonia</taxon>
    </lineage>
</organism>